<gene>
    <name evidence="6" type="primary">LOC136090931</name>
</gene>
<dbReference type="Gene3D" id="3.40.50.300">
    <property type="entry name" value="P-loop containing nucleotide triphosphate hydrolases"/>
    <property type="match status" value="2"/>
</dbReference>
<dbReference type="RefSeq" id="XP_065673980.1">
    <property type="nucleotide sequence ID" value="XM_065817908.1"/>
</dbReference>
<dbReference type="InterPro" id="IPR051055">
    <property type="entry name" value="PIF1_helicase"/>
</dbReference>
<dbReference type="PANTHER" id="PTHR47642">
    <property type="entry name" value="ATP-DEPENDENT DNA HELICASE"/>
    <property type="match status" value="1"/>
</dbReference>
<keyword evidence="1" id="KW-0233">DNA recombination</keyword>
<dbReference type="Pfam" id="PF21530">
    <property type="entry name" value="Pif1_2B_dom"/>
    <property type="match status" value="1"/>
</dbReference>
<reference evidence="6" key="1">
    <citation type="submission" date="2025-08" db="UniProtKB">
        <authorList>
            <consortium name="RefSeq"/>
        </authorList>
    </citation>
    <scope>IDENTIFICATION</scope>
</reference>
<dbReference type="InterPro" id="IPR049163">
    <property type="entry name" value="Pif1-like_2B_dom"/>
</dbReference>
<dbReference type="GeneID" id="136090931"/>
<comment type="similarity">
    <text evidence="1">Belongs to the helicase family.</text>
</comment>
<organism evidence="5 6">
    <name type="scientific">Hydra vulgaris</name>
    <name type="common">Hydra</name>
    <name type="synonym">Hydra attenuata</name>
    <dbReference type="NCBI Taxonomy" id="6087"/>
    <lineage>
        <taxon>Eukaryota</taxon>
        <taxon>Metazoa</taxon>
        <taxon>Cnidaria</taxon>
        <taxon>Hydrozoa</taxon>
        <taxon>Hydroidolina</taxon>
        <taxon>Anthoathecata</taxon>
        <taxon>Aplanulata</taxon>
        <taxon>Hydridae</taxon>
        <taxon>Hydra</taxon>
    </lineage>
</organism>
<evidence type="ECO:0000256" key="1">
    <source>
        <dbReference type="RuleBase" id="RU363044"/>
    </source>
</evidence>
<comment type="catalytic activity">
    <reaction evidence="1">
        <text>ATP + H2O = ADP + phosphate + H(+)</text>
        <dbReference type="Rhea" id="RHEA:13065"/>
        <dbReference type="ChEBI" id="CHEBI:15377"/>
        <dbReference type="ChEBI" id="CHEBI:15378"/>
        <dbReference type="ChEBI" id="CHEBI:30616"/>
        <dbReference type="ChEBI" id="CHEBI:43474"/>
        <dbReference type="ChEBI" id="CHEBI:456216"/>
        <dbReference type="EC" id="5.6.2.3"/>
    </reaction>
</comment>
<keyword evidence="2" id="KW-0175">Coiled coil</keyword>
<evidence type="ECO:0000313" key="5">
    <source>
        <dbReference type="Proteomes" id="UP001652625"/>
    </source>
</evidence>
<feature type="coiled-coil region" evidence="2">
    <location>
        <begin position="130"/>
        <end position="195"/>
    </location>
</feature>
<keyword evidence="1" id="KW-0378">Hydrolase</keyword>
<keyword evidence="1" id="KW-0227">DNA damage</keyword>
<accession>A0ABM4DHL8</accession>
<evidence type="ECO:0000256" key="2">
    <source>
        <dbReference type="SAM" id="Coils"/>
    </source>
</evidence>
<keyword evidence="1" id="KW-0547">Nucleotide-binding</keyword>
<dbReference type="InterPro" id="IPR027417">
    <property type="entry name" value="P-loop_NTPase"/>
</dbReference>
<evidence type="ECO:0000259" key="3">
    <source>
        <dbReference type="Pfam" id="PF05970"/>
    </source>
</evidence>
<keyword evidence="1" id="KW-0347">Helicase</keyword>
<keyword evidence="5" id="KW-1185">Reference proteome</keyword>
<dbReference type="InterPro" id="IPR010285">
    <property type="entry name" value="DNA_helicase_pif1-like_DEAD"/>
</dbReference>
<dbReference type="Gene3D" id="2.30.30.940">
    <property type="match status" value="1"/>
</dbReference>
<comment type="cofactor">
    <cofactor evidence="1">
        <name>Mg(2+)</name>
        <dbReference type="ChEBI" id="CHEBI:18420"/>
    </cofactor>
</comment>
<evidence type="ECO:0000259" key="4">
    <source>
        <dbReference type="Pfam" id="PF21530"/>
    </source>
</evidence>
<dbReference type="SUPFAM" id="SSF52540">
    <property type="entry name" value="P-loop containing nucleoside triphosphate hydrolases"/>
    <property type="match status" value="2"/>
</dbReference>
<keyword evidence="1" id="KW-0067">ATP-binding</keyword>
<keyword evidence="1" id="KW-0234">DNA repair</keyword>
<dbReference type="PANTHER" id="PTHR47642:SF7">
    <property type="entry name" value="ATP-DEPENDENT DNA HELICASE PIF1"/>
    <property type="match status" value="1"/>
</dbReference>
<dbReference type="Proteomes" id="UP001652625">
    <property type="component" value="Chromosome 14"/>
</dbReference>
<dbReference type="Pfam" id="PF05970">
    <property type="entry name" value="PIF1"/>
    <property type="match status" value="1"/>
</dbReference>
<feature type="domain" description="DNA helicase Pif1-like DEAD-box helicase" evidence="3">
    <location>
        <begin position="222"/>
        <end position="408"/>
    </location>
</feature>
<feature type="domain" description="DNA helicase Pif1-like 2B" evidence="4">
    <location>
        <begin position="476"/>
        <end position="508"/>
    </location>
</feature>
<evidence type="ECO:0000313" key="6">
    <source>
        <dbReference type="RefSeq" id="XP_065673980.1"/>
    </source>
</evidence>
<protein>
    <recommendedName>
        <fullName evidence="1">ATP-dependent DNA helicase</fullName>
        <ecNumber evidence="1">5.6.2.3</ecNumber>
    </recommendedName>
</protein>
<name>A0ABM4DHL8_HYDVU</name>
<sequence>MQLTENDLDFLMEKIYQFNRAHPATLEEIRIHAISSKQILCRRCQWYGEYKWDDFFIQEMKRVPHILILMVFQYIKKHYHIYLNLNFECFYDFFKLKCKEDVLNHVKEKCEEIENCKHYLNECEECDEYRMNKINENNNLLELLNKHNEQINVLNKDEMSAMNNINENKKMLEKIVNMNSLLKEIRETLTDEEKENGKTLTDEEMASLKFFKILKKMLSLQQQKALQWLDEGKNFFITGGAGCGKSYIVNQIAQSEQIYKTIHITASTGKASYLINGVTIHAFAGIETGVKSVDYYKRHMHQDIKKTWLETDVLIIDEISMISASTFDLLHSIACEIRQCYDELFGGIQVIACGDFFQLPPVSGQFVFKSQIWLHYMTEVLVLTQCFRQKDDEQFFGALNELRVGQVSDKTIDYFMTRCFEKDENLNSKYTRLFFRNIEVDVYNNQKMETIKQEGYWFYAKDVIKNRNIPCSFQIPAAVHLKIGAIVMLVRNINVEEGLCNGTIGTVILIESNAVWVMMNKKEVKIECVKEEILDCSHTVVGSRFGLPLKLAFSFTVHKAQGSTMNKAVVQFNSKAFINSLYYVSLSRVCNINDIFIIINNKFDLRTLFKSITVDSDVLEFYKKYM</sequence>
<dbReference type="EC" id="5.6.2.3" evidence="1"/>
<proteinExistence type="inferred from homology"/>